<dbReference type="InterPro" id="IPR042047">
    <property type="entry name" value="SleB_dom1"/>
</dbReference>
<keyword evidence="1" id="KW-0812">Transmembrane</keyword>
<keyword evidence="4" id="KW-1185">Reference proteome</keyword>
<feature type="domain" description="Cell wall hydrolase SleB" evidence="2">
    <location>
        <begin position="136"/>
        <end position="245"/>
    </location>
</feature>
<accession>A0ABU8RWA6</accession>
<evidence type="ECO:0000259" key="2">
    <source>
        <dbReference type="Pfam" id="PF07486"/>
    </source>
</evidence>
<gene>
    <name evidence="3" type="ORF">WG901_11950</name>
</gene>
<dbReference type="EMBL" id="JBBHJZ010000002">
    <property type="protein sequence ID" value="MEJ5977353.1"/>
    <property type="molecule type" value="Genomic_DNA"/>
</dbReference>
<keyword evidence="1" id="KW-0472">Membrane</keyword>
<dbReference type="RefSeq" id="WP_339587292.1">
    <property type="nucleotide sequence ID" value="NZ_JBBHJZ010000002.1"/>
</dbReference>
<dbReference type="InterPro" id="IPR011105">
    <property type="entry name" value="Cell_wall_hydrolase_SleB"/>
</dbReference>
<comment type="caution">
    <text evidence="3">The sequence shown here is derived from an EMBL/GenBank/DDBJ whole genome shotgun (WGS) entry which is preliminary data.</text>
</comment>
<organism evidence="3 4">
    <name type="scientific">Novosphingobium anseongense</name>
    <dbReference type="NCBI Taxonomy" id="3133436"/>
    <lineage>
        <taxon>Bacteria</taxon>
        <taxon>Pseudomonadati</taxon>
        <taxon>Pseudomonadota</taxon>
        <taxon>Alphaproteobacteria</taxon>
        <taxon>Sphingomonadales</taxon>
        <taxon>Sphingomonadaceae</taxon>
        <taxon>Novosphingobium</taxon>
    </lineage>
</organism>
<proteinExistence type="predicted"/>
<dbReference type="GO" id="GO:0016787">
    <property type="term" value="F:hydrolase activity"/>
    <property type="evidence" value="ECO:0007669"/>
    <property type="project" value="UniProtKB-KW"/>
</dbReference>
<feature type="transmembrane region" description="Helical" evidence="1">
    <location>
        <begin position="27"/>
        <end position="47"/>
    </location>
</feature>
<evidence type="ECO:0000256" key="1">
    <source>
        <dbReference type="SAM" id="Phobius"/>
    </source>
</evidence>
<evidence type="ECO:0000313" key="3">
    <source>
        <dbReference type="EMBL" id="MEJ5977353.1"/>
    </source>
</evidence>
<dbReference type="Gene3D" id="1.10.10.2520">
    <property type="entry name" value="Cell wall hydrolase SleB, domain 1"/>
    <property type="match status" value="1"/>
</dbReference>
<keyword evidence="1" id="KW-1133">Transmembrane helix</keyword>
<protein>
    <submittedName>
        <fullName evidence="3">Cell wall hydrolase</fullName>
    </submittedName>
</protein>
<name>A0ABU8RWA6_9SPHN</name>
<evidence type="ECO:0000313" key="4">
    <source>
        <dbReference type="Proteomes" id="UP001361239"/>
    </source>
</evidence>
<dbReference type="Proteomes" id="UP001361239">
    <property type="component" value="Unassembled WGS sequence"/>
</dbReference>
<reference evidence="3 4" key="1">
    <citation type="submission" date="2024-03" db="EMBL/GenBank/DDBJ databases">
        <authorList>
            <person name="Jo J.-H."/>
        </authorList>
    </citation>
    <scope>NUCLEOTIDE SEQUENCE [LARGE SCALE GENOMIC DNA]</scope>
    <source>
        <strain evidence="3 4">PS1R-30</strain>
    </source>
</reference>
<keyword evidence="3" id="KW-0378">Hydrolase</keyword>
<sequence>MTAATFEEPATWRAMLKRRLAGRQARATLVIALAGVFLLVVIGLIFARTGPTAASRAGATRSAALKDLPARPEDIEAHGPQAASVLAPDDARARNAAVPFLVDKLGAARPFVFKGSEADRARAVECLATAVLYEAGDDTEGEAAVAQVVLNRVRHAAFPATVCGVVYQGSQRATGCQFTFTCDGSLRRRISDAAWARARVVAAQAVAGKVYGPVGLATHYHTDWVYPYWSPELNKLARVGTHLFFGWRGAWGGSGAFRREYRGNEAGAAALIAAAQPGAAPVGELGSGILGLPQPKAELPAGMGKVPLYGNRVRLVRADGRGFGLLAPASASAANLVNAALALCKDPGACEVAAWANEDDIPGAYPIPEGARGTMVFEYRRDGLGGRGATRFDCDRYPNRDPKTCLAGSAQAADVLPGVRFKTK</sequence>
<dbReference type="Pfam" id="PF07486">
    <property type="entry name" value="Hydrolase_2"/>
    <property type="match status" value="1"/>
</dbReference>